<gene>
    <name evidence="2" type="ORF">CM240_0349</name>
</gene>
<evidence type="ECO:0000313" key="3">
    <source>
        <dbReference type="Proteomes" id="UP000019426"/>
    </source>
</evidence>
<dbReference type="Proteomes" id="UP000019426">
    <property type="component" value="Chromosome M2/40_rep1"/>
</dbReference>
<proteinExistence type="predicted"/>
<evidence type="ECO:0008006" key="4">
    <source>
        <dbReference type="Google" id="ProtNLM"/>
    </source>
</evidence>
<dbReference type="STRING" id="1216932.CM240_0349"/>
<sequence length="457" mass="53069">MTHKKTYSRIFIILQEMKKNLGISSDKIPNGYVKLEIKNTKCKICFYVQNLKPVAEDYKMLLLSGDKNDGKAIDLGKAKIDGNGKCEINIEKSMDNLANNDISLDKVIGAAIAVVDGGKIDGVMCGFSIKDIPEDWTKYKLVKEHNDYNSQEKPKEVKEIEKPKEKKKVEEVKEYKEVEKKEECKSEKEIDQCNEEKEVYCDDRKHEKQQEELYSTDDIVNPQNDIQALKKEEPYSTDDIINPQNNLQEVEQEETQEEKTSMGNKTNQTMENSSKKESSNTMNSNTMNSNTKSNAMDFDGYEETIKGNLKNSFFRGASGEFFEYLVSGLEEVKDVMPEIKKCKWYKIRVKTLDDLYYITDYRKYSMIYYPMVNNYPYICKYGHYLFGYKLDENNNLKYMLYAVPGTKHPYDQPYGGKTGYVMWLPMEKGKEGEKDPGYWVMFYDFKDATVCVPAKKE</sequence>
<dbReference type="HOGENOM" id="CLU_032034_0_0_9"/>
<keyword evidence="3" id="KW-1185">Reference proteome</keyword>
<dbReference type="OrthoDB" id="1705475at2"/>
<reference evidence="2 3" key="1">
    <citation type="submission" date="2013-11" db="EMBL/GenBank/DDBJ databases">
        <title>Complete genome sequence of Clostridum sp. M2/40.</title>
        <authorList>
            <person name="Wibberg D."/>
            <person name="Puehler A."/>
            <person name="Schlueter A."/>
        </authorList>
    </citation>
    <scope>NUCLEOTIDE SEQUENCE [LARGE SCALE GENOMIC DNA]</scope>
    <source>
        <strain evidence="3">M2/40</strain>
    </source>
</reference>
<evidence type="ECO:0000313" key="2">
    <source>
        <dbReference type="EMBL" id="CDM67516.1"/>
    </source>
</evidence>
<feature type="region of interest" description="Disordered" evidence="1">
    <location>
        <begin position="249"/>
        <end position="290"/>
    </location>
</feature>
<dbReference type="RefSeq" id="WP_044035956.1">
    <property type="nucleotide sequence ID" value="NZ_HG917868.1"/>
</dbReference>
<dbReference type="KEGG" id="clt:CM240_0349"/>
<evidence type="ECO:0000256" key="1">
    <source>
        <dbReference type="SAM" id="MobiDB-lite"/>
    </source>
</evidence>
<dbReference type="eggNOG" id="COG4547">
    <property type="taxonomic scope" value="Bacteria"/>
</dbReference>
<name>W6RSF8_9CLOT</name>
<accession>W6RSF8</accession>
<dbReference type="AlphaFoldDB" id="W6RSF8"/>
<dbReference type="EMBL" id="HG917868">
    <property type="protein sequence ID" value="CDM67516.1"/>
    <property type="molecule type" value="Genomic_DNA"/>
</dbReference>
<feature type="compositionally biased region" description="Low complexity" evidence="1">
    <location>
        <begin position="279"/>
        <end position="290"/>
    </location>
</feature>
<dbReference type="PATRIC" id="fig|1216932.3.peg.329"/>
<organism evidence="2 3">
    <name type="scientific">Clostridium bornimense</name>
    <dbReference type="NCBI Taxonomy" id="1216932"/>
    <lineage>
        <taxon>Bacteria</taxon>
        <taxon>Bacillati</taxon>
        <taxon>Bacillota</taxon>
        <taxon>Clostridia</taxon>
        <taxon>Eubacteriales</taxon>
        <taxon>Clostridiaceae</taxon>
        <taxon>Clostridium</taxon>
    </lineage>
</organism>
<protein>
    <recommendedName>
        <fullName evidence="4">Transmembrane protein</fullName>
    </recommendedName>
</protein>